<evidence type="ECO:0000313" key="1">
    <source>
        <dbReference type="EMBL" id="VFK43706.1"/>
    </source>
</evidence>
<organism evidence="1">
    <name type="scientific">Candidatus Kentrum sp. SD</name>
    <dbReference type="NCBI Taxonomy" id="2126332"/>
    <lineage>
        <taxon>Bacteria</taxon>
        <taxon>Pseudomonadati</taxon>
        <taxon>Pseudomonadota</taxon>
        <taxon>Gammaproteobacteria</taxon>
        <taxon>Candidatus Kentrum</taxon>
    </lineage>
</organism>
<sequence length="166" mass="18871">MNKNLAKIMEWAVWANLDKQKDVELIILKGHLIIEVIMDNVLFENDVEKRSELSFHRKVEKLSHISTCASGPIREAVHYLIALNKIRNRLAHEFTFSIDNSGIEDWATDVLLALEGMKFSKFTYRTKIVHAFSALAKALTEIRPPPRGVGTLLTARLRRASGTDKC</sequence>
<accession>A0A450YQC3</accession>
<dbReference type="AlphaFoldDB" id="A0A450YQC3"/>
<evidence type="ECO:0008006" key="3">
    <source>
        <dbReference type="Google" id="ProtNLM"/>
    </source>
</evidence>
<dbReference type="EMBL" id="CAADFU010000154">
    <property type="protein sequence ID" value="VFK49022.1"/>
    <property type="molecule type" value="Genomic_DNA"/>
</dbReference>
<reference evidence="1" key="1">
    <citation type="submission" date="2019-02" db="EMBL/GenBank/DDBJ databases">
        <authorList>
            <person name="Gruber-Vodicka R. H."/>
            <person name="Seah K. B. B."/>
        </authorList>
    </citation>
    <scope>NUCLEOTIDE SEQUENCE</scope>
    <source>
        <strain evidence="2">BECK_S1320</strain>
        <strain evidence="1">BECK_S1321</strain>
    </source>
</reference>
<proteinExistence type="predicted"/>
<dbReference type="EMBL" id="CAADFR010000154">
    <property type="protein sequence ID" value="VFK43706.1"/>
    <property type="molecule type" value="Genomic_DNA"/>
</dbReference>
<protein>
    <recommendedName>
        <fullName evidence="3">DUF4145 domain-containing protein</fullName>
    </recommendedName>
</protein>
<evidence type="ECO:0000313" key="2">
    <source>
        <dbReference type="EMBL" id="VFK49022.1"/>
    </source>
</evidence>
<name>A0A450YQC3_9GAMM</name>
<gene>
    <name evidence="2" type="ORF">BECKSD772E_GA0070983_115410</name>
    <name evidence="1" type="ORF">BECKSD772F_GA0070984_11549</name>
</gene>